<proteinExistence type="predicted"/>
<accession>A0A1G2SLK0</accession>
<organism evidence="2 3">
    <name type="scientific">Candidatus Yonathbacteria bacterium RIFOXYD1_FULL_52_36</name>
    <dbReference type="NCBI Taxonomy" id="1802730"/>
    <lineage>
        <taxon>Bacteria</taxon>
        <taxon>Candidatus Yonathiibacteriota</taxon>
    </lineage>
</organism>
<dbReference type="InterPro" id="IPR016645">
    <property type="entry name" value="UCP016134"/>
</dbReference>
<evidence type="ECO:0000313" key="3">
    <source>
        <dbReference type="Proteomes" id="UP000178168"/>
    </source>
</evidence>
<gene>
    <name evidence="2" type="ORF">A2591_03745</name>
</gene>
<dbReference type="Pfam" id="PF04266">
    <property type="entry name" value="ASCH"/>
    <property type="match status" value="1"/>
</dbReference>
<reference evidence="2 3" key="1">
    <citation type="journal article" date="2016" name="Nat. Commun.">
        <title>Thousands of microbial genomes shed light on interconnected biogeochemical processes in an aquifer system.</title>
        <authorList>
            <person name="Anantharaman K."/>
            <person name="Brown C.T."/>
            <person name="Hug L.A."/>
            <person name="Sharon I."/>
            <person name="Castelle C.J."/>
            <person name="Probst A.J."/>
            <person name="Thomas B.C."/>
            <person name="Singh A."/>
            <person name="Wilkins M.J."/>
            <person name="Karaoz U."/>
            <person name="Brodie E.L."/>
            <person name="Williams K.H."/>
            <person name="Hubbard S.S."/>
            <person name="Banfield J.F."/>
        </authorList>
    </citation>
    <scope>NUCLEOTIDE SEQUENCE [LARGE SCALE GENOMIC DNA]</scope>
</reference>
<evidence type="ECO:0000259" key="1">
    <source>
        <dbReference type="SMART" id="SM01022"/>
    </source>
</evidence>
<dbReference type="SUPFAM" id="SSF88697">
    <property type="entry name" value="PUA domain-like"/>
    <property type="match status" value="1"/>
</dbReference>
<dbReference type="InterPro" id="IPR015947">
    <property type="entry name" value="PUA-like_sf"/>
</dbReference>
<dbReference type="SMART" id="SM01022">
    <property type="entry name" value="ASCH"/>
    <property type="match status" value="1"/>
</dbReference>
<dbReference type="Proteomes" id="UP000178168">
    <property type="component" value="Unassembled WGS sequence"/>
</dbReference>
<name>A0A1G2SLK0_9BACT</name>
<dbReference type="PIRSF" id="PIRSF016134">
    <property type="entry name" value="UCP016134"/>
    <property type="match status" value="1"/>
</dbReference>
<sequence>MRHKMKLGSVPFNKIASGTKVIESRLYDEKRQAISIGDEIIFCESDNLNNSFNTIVKDLLRHSSFLELFDSQDTSLFGSTSKDELLAEVRQFYSEEDEHKYGVVGIKVEKMI</sequence>
<comment type="caution">
    <text evidence="2">The sequence shown here is derived from an EMBL/GenBank/DDBJ whole genome shotgun (WGS) entry which is preliminary data.</text>
</comment>
<dbReference type="AlphaFoldDB" id="A0A1G2SLK0"/>
<dbReference type="EMBL" id="MHUZ01000014">
    <property type="protein sequence ID" value="OHA85846.1"/>
    <property type="molecule type" value="Genomic_DNA"/>
</dbReference>
<evidence type="ECO:0000313" key="2">
    <source>
        <dbReference type="EMBL" id="OHA85846.1"/>
    </source>
</evidence>
<protein>
    <recommendedName>
        <fullName evidence="1">ASCH domain-containing protein</fullName>
    </recommendedName>
</protein>
<feature type="domain" description="ASCH" evidence="1">
    <location>
        <begin position="5"/>
        <end position="112"/>
    </location>
</feature>
<dbReference type="Gene3D" id="2.30.130.30">
    <property type="entry name" value="Hypothetical protein"/>
    <property type="match status" value="1"/>
</dbReference>
<dbReference type="InterPro" id="IPR007374">
    <property type="entry name" value="ASCH_domain"/>
</dbReference>
<dbReference type="STRING" id="1802730.A2591_03745"/>